<protein>
    <submittedName>
        <fullName evidence="3">UDP-glucuronosyltransferase 2A1-like</fullName>
    </submittedName>
</protein>
<gene>
    <name evidence="3" type="ORF">ElyMa_000385300</name>
</gene>
<feature type="domain" description="Reverse transcriptase" evidence="2">
    <location>
        <begin position="235"/>
        <end position="294"/>
    </location>
</feature>
<evidence type="ECO:0000313" key="3">
    <source>
        <dbReference type="EMBL" id="GFR72711.1"/>
    </source>
</evidence>
<evidence type="ECO:0000313" key="4">
    <source>
        <dbReference type="Proteomes" id="UP000762676"/>
    </source>
</evidence>
<dbReference type="AlphaFoldDB" id="A0AAV4FK28"/>
<feature type="region of interest" description="Disordered" evidence="1">
    <location>
        <begin position="332"/>
        <end position="369"/>
    </location>
</feature>
<comment type="caution">
    <text evidence="3">The sequence shown here is derived from an EMBL/GenBank/DDBJ whole genome shotgun (WGS) entry which is preliminary data.</text>
</comment>
<dbReference type="Proteomes" id="UP000762676">
    <property type="component" value="Unassembled WGS sequence"/>
</dbReference>
<name>A0AAV4FK28_9GAST</name>
<dbReference type="PANTHER" id="PTHR47027">
    <property type="entry name" value="REVERSE TRANSCRIPTASE DOMAIN-CONTAINING PROTEIN"/>
    <property type="match status" value="1"/>
</dbReference>
<dbReference type="InterPro" id="IPR000477">
    <property type="entry name" value="RT_dom"/>
</dbReference>
<sequence>MIRFLYKRKLQLQIMTRKELNSFISEIIKTNKAWKDKLLVVGDFNAKVGKEKKEGILGPFGLEDRNNSGSLLLESFSKRTIFSPQTLGLNKKNQLAKHGHPLAIDTDIKSTLFCVTKGTCLIYRTLKYDMESTVGSDHKPVIITDEDGKLLQDDADILNRWTECIGEDLFNDERPEKPSIDVSDNLVEITTSEARNKSPGEDEIPAELLQALGTSGKMEISTLINDIEYLLQEAISEKSGILINGVNINNIRYADDTVILAESEEQLQAMLDRIVDKCKEYGMESNAKRTKTMHIGRDSKALTITVGKLCSSRYAGLISRGSSGPLLELSLEGKTEGKRGQGRPRRNWMDDVKEWSGSTSYGDTKRKAENREEWRDIVANLRTEDGS</sequence>
<dbReference type="Pfam" id="PF00078">
    <property type="entry name" value="RVT_1"/>
    <property type="match status" value="1"/>
</dbReference>
<dbReference type="PANTHER" id="PTHR47027:SF20">
    <property type="entry name" value="REVERSE TRANSCRIPTASE-LIKE PROTEIN WITH RNA-DIRECTED DNA POLYMERASE DOMAIN"/>
    <property type="match status" value="1"/>
</dbReference>
<keyword evidence="4" id="KW-1185">Reference proteome</keyword>
<evidence type="ECO:0000259" key="2">
    <source>
        <dbReference type="Pfam" id="PF00078"/>
    </source>
</evidence>
<accession>A0AAV4FK28</accession>
<reference evidence="3 4" key="1">
    <citation type="journal article" date="2021" name="Elife">
        <title>Chloroplast acquisition without the gene transfer in kleptoplastic sea slugs, Plakobranchus ocellatus.</title>
        <authorList>
            <person name="Maeda T."/>
            <person name="Takahashi S."/>
            <person name="Yoshida T."/>
            <person name="Shimamura S."/>
            <person name="Takaki Y."/>
            <person name="Nagai Y."/>
            <person name="Toyoda A."/>
            <person name="Suzuki Y."/>
            <person name="Arimoto A."/>
            <person name="Ishii H."/>
            <person name="Satoh N."/>
            <person name="Nishiyama T."/>
            <person name="Hasebe M."/>
            <person name="Maruyama T."/>
            <person name="Minagawa J."/>
            <person name="Obokata J."/>
            <person name="Shigenobu S."/>
        </authorList>
    </citation>
    <scope>NUCLEOTIDE SEQUENCE [LARGE SCALE GENOMIC DNA]</scope>
</reference>
<organism evidence="3 4">
    <name type="scientific">Elysia marginata</name>
    <dbReference type="NCBI Taxonomy" id="1093978"/>
    <lineage>
        <taxon>Eukaryota</taxon>
        <taxon>Metazoa</taxon>
        <taxon>Spiralia</taxon>
        <taxon>Lophotrochozoa</taxon>
        <taxon>Mollusca</taxon>
        <taxon>Gastropoda</taxon>
        <taxon>Heterobranchia</taxon>
        <taxon>Euthyneura</taxon>
        <taxon>Panpulmonata</taxon>
        <taxon>Sacoglossa</taxon>
        <taxon>Placobranchoidea</taxon>
        <taxon>Plakobranchidae</taxon>
        <taxon>Elysia</taxon>
    </lineage>
</organism>
<proteinExistence type="predicted"/>
<dbReference type="EMBL" id="BMAT01000774">
    <property type="protein sequence ID" value="GFR72711.1"/>
    <property type="molecule type" value="Genomic_DNA"/>
</dbReference>
<evidence type="ECO:0000256" key="1">
    <source>
        <dbReference type="SAM" id="MobiDB-lite"/>
    </source>
</evidence>